<comment type="caution">
    <text evidence="12">The sequence shown here is derived from an EMBL/GenBank/DDBJ whole genome shotgun (WGS) entry which is preliminary data.</text>
</comment>
<feature type="transmembrane region" description="Helical" evidence="11">
    <location>
        <begin position="96"/>
        <end position="116"/>
    </location>
</feature>
<feature type="transmembrane region" description="Helical" evidence="11">
    <location>
        <begin position="310"/>
        <end position="331"/>
    </location>
</feature>
<organism evidence="12 13">
    <name type="scientific">Nonomuraea spiralis</name>
    <dbReference type="NCBI Taxonomy" id="46182"/>
    <lineage>
        <taxon>Bacteria</taxon>
        <taxon>Bacillati</taxon>
        <taxon>Actinomycetota</taxon>
        <taxon>Actinomycetes</taxon>
        <taxon>Streptosporangiales</taxon>
        <taxon>Streptosporangiaceae</taxon>
        <taxon>Nonomuraea</taxon>
    </lineage>
</organism>
<keyword evidence="6 11" id="KW-0812">Transmembrane</keyword>
<dbReference type="InterPro" id="IPR001851">
    <property type="entry name" value="ABC_transp_permease"/>
</dbReference>
<keyword evidence="8 11" id="KW-0472">Membrane</keyword>
<keyword evidence="2" id="KW-0813">Transport</keyword>
<evidence type="ECO:0000256" key="8">
    <source>
        <dbReference type="ARBA" id="ARBA00023136"/>
    </source>
</evidence>
<keyword evidence="5" id="KW-0762">Sugar transport</keyword>
<feature type="transmembrane region" description="Helical" evidence="11">
    <location>
        <begin position="148"/>
        <end position="167"/>
    </location>
</feature>
<comment type="subcellular location">
    <subcellularLocation>
        <location evidence="1">Cell membrane</location>
        <topology evidence="1">Multi-pass membrane protein</topology>
    </subcellularLocation>
</comment>
<gene>
    <name evidence="12" type="ORF">ACFFV7_17200</name>
</gene>
<dbReference type="EMBL" id="JBHMEI010000013">
    <property type="protein sequence ID" value="MFB9202938.1"/>
    <property type="molecule type" value="Genomic_DNA"/>
</dbReference>
<keyword evidence="3" id="KW-1003">Cell membrane</keyword>
<feature type="transmembrane region" description="Helical" evidence="11">
    <location>
        <begin position="122"/>
        <end position="141"/>
    </location>
</feature>
<feature type="transmembrane region" description="Helical" evidence="11">
    <location>
        <begin position="66"/>
        <end position="89"/>
    </location>
</feature>
<dbReference type="CDD" id="cd06579">
    <property type="entry name" value="TM_PBP1_transp_AraH_like"/>
    <property type="match status" value="1"/>
</dbReference>
<name>A0ABV5IFS2_9ACTN</name>
<feature type="transmembrane region" description="Helical" evidence="11">
    <location>
        <begin position="257"/>
        <end position="279"/>
    </location>
</feature>
<proteinExistence type="predicted"/>
<feature type="transmembrane region" description="Helical" evidence="11">
    <location>
        <begin position="39"/>
        <end position="60"/>
    </location>
</feature>
<evidence type="ECO:0000256" key="4">
    <source>
        <dbReference type="ARBA" id="ARBA00022519"/>
    </source>
</evidence>
<evidence type="ECO:0000256" key="10">
    <source>
        <dbReference type="ARBA" id="ARBA00035686"/>
    </source>
</evidence>
<sequence length="420" mass="42511">MSKVKELPGEAVIAAAQSPSIAHSVRAYWERVRGGDMGALPAVLGLAVLCTVFAVARPAFVTSINFANLFTQGANVTLIAMGLVFVLLLGEIDLSAGFASGVCAAVLAVTLASFGLPWYVCVLAAVATGALIGVVLGTLVAKVGIPSFVVTLAAFLAFQGLVLVLVNEGTNISVRDSVIVAVANKNLPPLLGWILYAVCVAGFAAVQLRRARSRSGRGLVADPLSLIAARVGALALIGGLAVYVLNLERSRNPALVSLTGVPIVVPVIVVLLVVWTLVLRRTAFGRHLYAVGGNTEAARRAGIPVDRIKIAAFVICSAMAAVGGIVAASRASSVDPNTGGSSVLLYAVGAAVIGGTSLFGGKGRVLDAVLGGAVVAVIENGMGLMGYGASVKYLVTGSVLLLAAGVDALARKRAAAAGLR</sequence>
<dbReference type="Pfam" id="PF02653">
    <property type="entry name" value="BPD_transp_2"/>
    <property type="match status" value="1"/>
</dbReference>
<dbReference type="PANTHER" id="PTHR32196:SF32">
    <property type="entry name" value="XYLOSE TRANSPORT SYSTEM PERMEASE PROTEIN XYLH"/>
    <property type="match status" value="1"/>
</dbReference>
<keyword evidence="4" id="KW-0997">Cell inner membrane</keyword>
<evidence type="ECO:0000256" key="9">
    <source>
        <dbReference type="ARBA" id="ARBA00035611"/>
    </source>
</evidence>
<reference evidence="12 13" key="1">
    <citation type="submission" date="2024-09" db="EMBL/GenBank/DDBJ databases">
        <authorList>
            <person name="Sun Q."/>
            <person name="Mori K."/>
        </authorList>
    </citation>
    <scope>NUCLEOTIDE SEQUENCE [LARGE SCALE GENOMIC DNA]</scope>
    <source>
        <strain evidence="12 13">CCM 3426</strain>
    </source>
</reference>
<evidence type="ECO:0000256" key="7">
    <source>
        <dbReference type="ARBA" id="ARBA00022989"/>
    </source>
</evidence>
<evidence type="ECO:0000256" key="5">
    <source>
        <dbReference type="ARBA" id="ARBA00022597"/>
    </source>
</evidence>
<evidence type="ECO:0000256" key="6">
    <source>
        <dbReference type="ARBA" id="ARBA00022692"/>
    </source>
</evidence>
<keyword evidence="7 11" id="KW-1133">Transmembrane helix</keyword>
<evidence type="ECO:0000256" key="11">
    <source>
        <dbReference type="SAM" id="Phobius"/>
    </source>
</evidence>
<protein>
    <recommendedName>
        <fullName evidence="10">Xylose transport system permease protein XylH</fullName>
    </recommendedName>
</protein>
<feature type="transmembrane region" description="Helical" evidence="11">
    <location>
        <begin position="343"/>
        <end position="361"/>
    </location>
</feature>
<evidence type="ECO:0000256" key="2">
    <source>
        <dbReference type="ARBA" id="ARBA00022448"/>
    </source>
</evidence>
<evidence type="ECO:0000256" key="3">
    <source>
        <dbReference type="ARBA" id="ARBA00022475"/>
    </source>
</evidence>
<comment type="function">
    <text evidence="9">Part of the binding-protein-dependent transport system for D-xylose. Probably responsible for the translocation of the substrate across the membrane.</text>
</comment>
<dbReference type="RefSeq" id="WP_189646117.1">
    <property type="nucleotide sequence ID" value="NZ_BMRC01000002.1"/>
</dbReference>
<accession>A0ABV5IFS2</accession>
<keyword evidence="13" id="KW-1185">Reference proteome</keyword>
<feature type="transmembrane region" description="Helical" evidence="11">
    <location>
        <begin position="227"/>
        <end position="245"/>
    </location>
</feature>
<dbReference type="Proteomes" id="UP001589647">
    <property type="component" value="Unassembled WGS sequence"/>
</dbReference>
<evidence type="ECO:0000313" key="12">
    <source>
        <dbReference type="EMBL" id="MFB9202938.1"/>
    </source>
</evidence>
<evidence type="ECO:0000256" key="1">
    <source>
        <dbReference type="ARBA" id="ARBA00004651"/>
    </source>
</evidence>
<dbReference type="PANTHER" id="PTHR32196">
    <property type="entry name" value="ABC TRANSPORTER PERMEASE PROTEIN YPHD-RELATED-RELATED"/>
    <property type="match status" value="1"/>
</dbReference>
<evidence type="ECO:0000313" key="13">
    <source>
        <dbReference type="Proteomes" id="UP001589647"/>
    </source>
</evidence>
<feature type="transmembrane region" description="Helical" evidence="11">
    <location>
        <begin position="187"/>
        <end position="206"/>
    </location>
</feature>